<organism evidence="1 2">
    <name type="scientific">Suhomyces tanzawaensis NRRL Y-17324</name>
    <dbReference type="NCBI Taxonomy" id="984487"/>
    <lineage>
        <taxon>Eukaryota</taxon>
        <taxon>Fungi</taxon>
        <taxon>Dikarya</taxon>
        <taxon>Ascomycota</taxon>
        <taxon>Saccharomycotina</taxon>
        <taxon>Pichiomycetes</taxon>
        <taxon>Debaryomycetaceae</taxon>
        <taxon>Suhomyces</taxon>
    </lineage>
</organism>
<sequence>MSNRTQTCALMSPPGLRNLSPLVNSGFPTGCHPIYILSSQPIHRRKVCLASLYPAVCITPPSSSCEPLSIGSGNFW</sequence>
<dbReference type="EMBL" id="KV453914">
    <property type="protein sequence ID" value="ODV77712.1"/>
    <property type="molecule type" value="Genomic_DNA"/>
</dbReference>
<gene>
    <name evidence="1" type="ORF">CANTADRAFT_279745</name>
</gene>
<reference evidence="2" key="1">
    <citation type="submission" date="2016-05" db="EMBL/GenBank/DDBJ databases">
        <title>Comparative genomics of biotechnologically important yeasts.</title>
        <authorList>
            <consortium name="DOE Joint Genome Institute"/>
            <person name="Riley R."/>
            <person name="Haridas S."/>
            <person name="Wolfe K.H."/>
            <person name="Lopes M.R."/>
            <person name="Hittinger C.T."/>
            <person name="Goker M."/>
            <person name="Salamov A."/>
            <person name="Wisecaver J."/>
            <person name="Long T.M."/>
            <person name="Aerts A.L."/>
            <person name="Barry K."/>
            <person name="Choi C."/>
            <person name="Clum A."/>
            <person name="Coughlan A.Y."/>
            <person name="Deshpande S."/>
            <person name="Douglass A.P."/>
            <person name="Hanson S.J."/>
            <person name="Klenk H.-P."/>
            <person name="Labutti K."/>
            <person name="Lapidus A."/>
            <person name="Lindquist E."/>
            <person name="Lipzen A."/>
            <person name="Meier-Kolthoff J.P."/>
            <person name="Ohm R.A."/>
            <person name="Otillar R.P."/>
            <person name="Pangilinan J."/>
            <person name="Peng Y."/>
            <person name="Rokas A."/>
            <person name="Rosa C.A."/>
            <person name="Scheuner C."/>
            <person name="Sibirny A.A."/>
            <person name="Slot J.C."/>
            <person name="Stielow J.B."/>
            <person name="Sun H."/>
            <person name="Kurtzman C.P."/>
            <person name="Blackwell M."/>
            <person name="Grigoriev I.V."/>
            <person name="Jeffries T.W."/>
        </authorList>
    </citation>
    <scope>NUCLEOTIDE SEQUENCE [LARGE SCALE GENOMIC DNA]</scope>
    <source>
        <strain evidence="2">NRRL Y-17324</strain>
    </source>
</reference>
<proteinExistence type="predicted"/>
<dbReference type="RefSeq" id="XP_020062834.1">
    <property type="nucleotide sequence ID" value="XM_020208223.1"/>
</dbReference>
<dbReference type="Proteomes" id="UP000094285">
    <property type="component" value="Unassembled WGS sequence"/>
</dbReference>
<name>A0A1E4SE90_9ASCO</name>
<evidence type="ECO:0000313" key="1">
    <source>
        <dbReference type="EMBL" id="ODV77712.1"/>
    </source>
</evidence>
<accession>A0A1E4SE90</accession>
<protein>
    <submittedName>
        <fullName evidence="1">Uncharacterized protein</fullName>
    </submittedName>
</protein>
<evidence type="ECO:0000313" key="2">
    <source>
        <dbReference type="Proteomes" id="UP000094285"/>
    </source>
</evidence>
<keyword evidence="2" id="KW-1185">Reference proteome</keyword>
<dbReference type="GeneID" id="30982360"/>
<dbReference type="AlphaFoldDB" id="A0A1E4SE90"/>